<dbReference type="PANTHER" id="PTHR35369:SF2">
    <property type="entry name" value="BLR3025 PROTEIN"/>
    <property type="match status" value="1"/>
</dbReference>
<dbReference type="InterPro" id="IPR050356">
    <property type="entry name" value="SulA_CellDiv_inhibitor"/>
</dbReference>
<organism evidence="4 5">
    <name type="scientific">Wenzhouxiangella sediminis</name>
    <dbReference type="NCBI Taxonomy" id="1792836"/>
    <lineage>
        <taxon>Bacteria</taxon>
        <taxon>Pseudomonadati</taxon>
        <taxon>Pseudomonadota</taxon>
        <taxon>Gammaproteobacteria</taxon>
        <taxon>Chromatiales</taxon>
        <taxon>Wenzhouxiangellaceae</taxon>
        <taxon>Wenzhouxiangella</taxon>
    </lineage>
</organism>
<evidence type="ECO:0000259" key="3">
    <source>
        <dbReference type="Pfam" id="PF00817"/>
    </source>
</evidence>
<dbReference type="GO" id="GO:0006281">
    <property type="term" value="P:DNA repair"/>
    <property type="evidence" value="ECO:0007669"/>
    <property type="project" value="InterPro"/>
</dbReference>
<comment type="caution">
    <text evidence="4">The sequence shown here is derived from an EMBL/GenBank/DDBJ whole genome shotgun (WGS) entry which is preliminary data.</text>
</comment>
<protein>
    <submittedName>
        <fullName evidence="4">DNA polymerase Y family protein</fullName>
    </submittedName>
</protein>
<dbReference type="Gene3D" id="3.40.1170.60">
    <property type="match status" value="1"/>
</dbReference>
<dbReference type="CDD" id="cd03468">
    <property type="entry name" value="PolY_like"/>
    <property type="match status" value="1"/>
</dbReference>
<keyword evidence="2" id="KW-0227">DNA damage</keyword>
<accession>A0A3E1KC93</accession>
<reference evidence="4 5" key="1">
    <citation type="submission" date="2018-08" db="EMBL/GenBank/DDBJ databases">
        <title>Wenzhouxiangella salilacus sp. nov., a novel bacterium isolated from a saline lake in Xinjiang Province, China.</title>
        <authorList>
            <person name="Han S."/>
        </authorList>
    </citation>
    <scope>NUCLEOTIDE SEQUENCE [LARGE SCALE GENOMIC DNA]</scope>
    <source>
        <strain evidence="4 5">XDB06</strain>
    </source>
</reference>
<dbReference type="InterPro" id="IPR043128">
    <property type="entry name" value="Rev_trsase/Diguanyl_cyclase"/>
</dbReference>
<dbReference type="EMBL" id="QUZK01000012">
    <property type="protein sequence ID" value="RFF32227.1"/>
    <property type="molecule type" value="Genomic_DNA"/>
</dbReference>
<dbReference type="PANTHER" id="PTHR35369">
    <property type="entry name" value="BLR3025 PROTEIN-RELATED"/>
    <property type="match status" value="1"/>
</dbReference>
<dbReference type="AlphaFoldDB" id="A0A3E1KC93"/>
<dbReference type="InterPro" id="IPR001126">
    <property type="entry name" value="UmuC"/>
</dbReference>
<proteinExistence type="inferred from homology"/>
<evidence type="ECO:0000313" key="4">
    <source>
        <dbReference type="EMBL" id="RFF32227.1"/>
    </source>
</evidence>
<dbReference type="RefSeq" id="WP_116649409.1">
    <property type="nucleotide sequence ID" value="NZ_QUZK01000012.1"/>
</dbReference>
<dbReference type="SUPFAM" id="SSF56672">
    <property type="entry name" value="DNA/RNA polymerases"/>
    <property type="match status" value="1"/>
</dbReference>
<dbReference type="OrthoDB" id="5298951at2"/>
<dbReference type="Gene3D" id="3.30.70.270">
    <property type="match status" value="1"/>
</dbReference>
<feature type="domain" description="UmuC" evidence="3">
    <location>
        <begin position="35"/>
        <end position="156"/>
    </location>
</feature>
<evidence type="ECO:0000313" key="5">
    <source>
        <dbReference type="Proteomes" id="UP000260351"/>
    </source>
</evidence>
<dbReference type="Pfam" id="PF00817">
    <property type="entry name" value="IMS"/>
    <property type="match status" value="1"/>
</dbReference>
<name>A0A3E1KC93_9GAMM</name>
<dbReference type="InterPro" id="IPR043502">
    <property type="entry name" value="DNA/RNA_pol_sf"/>
</dbReference>
<dbReference type="Proteomes" id="UP000260351">
    <property type="component" value="Unassembled WGS sequence"/>
</dbReference>
<comment type="similarity">
    <text evidence="1">Belongs to the DNA polymerase type-Y family.</text>
</comment>
<evidence type="ECO:0000256" key="2">
    <source>
        <dbReference type="ARBA" id="ARBA00022763"/>
    </source>
</evidence>
<sequence length="475" mass="52816">MPVRCNELWLGLHCPQLPLLAAWQCDPEVPELHAVHGHQRGRHIILQASSAARRAGVTPGQPLATALAIAPALQSRPRHSRAEAALLEQLALGAWQGSSHVVQAPSDGVLLEIAGSRRLYGGLRPLVEALCADLERRGLPVRAGSAPVPATARLFARHGLHAADREIMRRKLHGLPLTALALDDRQARALAGCGLDSVAGLLRLPAPERARRFGPALNRHLLCLEGRAPTPLAAWQPPEVFCLRLELPAASSDSAALLFVFRRAIERMAHWLDVRDQALTRLHVTLHREDGGGRIPLEVGLSRPGMDAERLLELLALKLENLELPAPVEAVELRAESTGEHRPPQADLWSGHNRGDAWPALLDRLKARLGEAGLSGLAPQPDHRPEKAWRWVEPGTSSNCEDERPRPTWLLPAPCPCRRENLRLEDGPERIEAGWWDEEDCRRDYFVARDRHGRRLWVFHEHRPREGWFIHGLFD</sequence>
<keyword evidence="5" id="KW-1185">Reference proteome</keyword>
<evidence type="ECO:0000256" key="1">
    <source>
        <dbReference type="ARBA" id="ARBA00010945"/>
    </source>
</evidence>
<gene>
    <name evidence="4" type="ORF">DZC52_01810</name>
</gene>